<sequence length="449" mass="49069">MILTNFKDKLFDEGKKQGFKDMEIYFQRSDSLKVKIFNKEVDNYSVSDSSGLSFRGTFNDKMGYSYTEKIDDSSIEMLINEAKENAQIIEDKDVVEIFSGSPSYSEFDGYHKELEEFTAEKIITFAKDLEQEALQLDKRVVSVNMCQVAKDVGEKLIANSKGLEKSAKYNLAYCVVSVVVKEGESVKSDMEIVATTELKDFDAKKVAQEAVDKAVSALGASSVKSKNYPVIIKNTTAANLLATFSSTFSAESVQKDLSLLKGRIGEKIANELVTIVDDPLYKKGLMSTPFDAEGVATYTKNVVENGRLKTFLHNLKTARKDGVQSTGNASKASYKGAIGIAPTNMFIKPQSKEYDGMVKDLDEGLIITSLQGLHSGANTVSGDFSLAAAGYLVENGKLVRPVDQITIAGNFFEVINDIEEIGSDLKFGIPQNGYIGSPSIKIKKIAVSG</sequence>
<dbReference type="EMBL" id="CP158367">
    <property type="protein sequence ID" value="XBX73864.1"/>
    <property type="molecule type" value="Genomic_DNA"/>
</dbReference>
<dbReference type="GO" id="GO:0008237">
    <property type="term" value="F:metallopeptidase activity"/>
    <property type="evidence" value="ECO:0007669"/>
    <property type="project" value="InterPro"/>
</dbReference>
<dbReference type="Pfam" id="PF19290">
    <property type="entry name" value="PmbA_TldD_2nd"/>
    <property type="match status" value="1"/>
</dbReference>
<comment type="similarity">
    <text evidence="1">Belongs to the peptidase U62 family.</text>
</comment>
<feature type="domain" description="Metalloprotease TldD/E C-terminal" evidence="3">
    <location>
        <begin position="226"/>
        <end position="449"/>
    </location>
</feature>
<dbReference type="RefSeq" id="WP_350342626.1">
    <property type="nucleotide sequence ID" value="NZ_CP158367.1"/>
</dbReference>
<evidence type="ECO:0000259" key="4">
    <source>
        <dbReference type="Pfam" id="PF19290"/>
    </source>
</evidence>
<dbReference type="InterPro" id="IPR035068">
    <property type="entry name" value="TldD/PmbA_N"/>
</dbReference>
<dbReference type="PANTHER" id="PTHR43421:SF1">
    <property type="entry name" value="METALLOPROTEASE PMBA"/>
    <property type="match status" value="1"/>
</dbReference>
<feature type="domain" description="Metalloprotease TldD/E central" evidence="4">
    <location>
        <begin position="113"/>
        <end position="218"/>
    </location>
</feature>
<dbReference type="Pfam" id="PF01523">
    <property type="entry name" value="PmbA_TldD_1st"/>
    <property type="match status" value="1"/>
</dbReference>
<dbReference type="PANTHER" id="PTHR43421">
    <property type="entry name" value="METALLOPROTEASE PMBA"/>
    <property type="match status" value="1"/>
</dbReference>
<dbReference type="InterPro" id="IPR045569">
    <property type="entry name" value="Metalloprtase-TldD/E_C"/>
</dbReference>
<dbReference type="AlphaFoldDB" id="A0AAU7VIH9"/>
<dbReference type="Gene3D" id="3.30.2290.10">
    <property type="entry name" value="PmbA/TldD superfamily"/>
    <property type="match status" value="1"/>
</dbReference>
<dbReference type="InterPro" id="IPR047657">
    <property type="entry name" value="PmbA"/>
</dbReference>
<evidence type="ECO:0000259" key="2">
    <source>
        <dbReference type="Pfam" id="PF01523"/>
    </source>
</evidence>
<proteinExistence type="inferred from homology"/>
<dbReference type="InterPro" id="IPR045570">
    <property type="entry name" value="Metalloprtase-TldD/E_cen_dom"/>
</dbReference>
<dbReference type="InterPro" id="IPR036059">
    <property type="entry name" value="TldD/PmbA_sf"/>
</dbReference>
<accession>A0AAU7VIH9</accession>
<protein>
    <submittedName>
        <fullName evidence="5">TldD/PmbA family protein</fullName>
    </submittedName>
</protein>
<name>A0AAU7VIH9_9FIRM</name>
<evidence type="ECO:0000313" key="5">
    <source>
        <dbReference type="EMBL" id="XBX73864.1"/>
    </source>
</evidence>
<dbReference type="GO" id="GO:0005829">
    <property type="term" value="C:cytosol"/>
    <property type="evidence" value="ECO:0007669"/>
    <property type="project" value="TreeGrafter"/>
</dbReference>
<gene>
    <name evidence="5" type="ORF">PRVXT_001875</name>
</gene>
<evidence type="ECO:0000259" key="3">
    <source>
        <dbReference type="Pfam" id="PF19289"/>
    </source>
</evidence>
<reference evidence="5" key="2">
    <citation type="submission" date="2024-06" db="EMBL/GenBank/DDBJ databases">
        <authorList>
            <person name="Petrova K.O."/>
            <person name="Toshchakov S.V."/>
            <person name="Boltjanskaja Y.V."/>
            <person name="Kevbrin V."/>
        </authorList>
    </citation>
    <scope>NUCLEOTIDE SEQUENCE</scope>
    <source>
        <strain evidence="5">Z-910T</strain>
    </source>
</reference>
<evidence type="ECO:0000256" key="1">
    <source>
        <dbReference type="ARBA" id="ARBA00005836"/>
    </source>
</evidence>
<reference evidence="5" key="1">
    <citation type="journal article" date="2013" name="Extremophiles">
        <title>Proteinivorax tanatarense gen. nov., sp. nov., an anaerobic, haloalkaliphilic, proteolytic bacterium isolated from a decaying algal bloom, and proposal of Proteinivoraceae fam. nov.</title>
        <authorList>
            <person name="Kevbrin V."/>
            <person name="Boltyanskaya Y."/>
            <person name="Zhilina T."/>
            <person name="Kolganova T."/>
            <person name="Lavrentjeva E."/>
            <person name="Kuznetsov B."/>
        </authorList>
    </citation>
    <scope>NUCLEOTIDE SEQUENCE</scope>
    <source>
        <strain evidence="5">Z-910T</strain>
    </source>
</reference>
<organism evidence="5">
    <name type="scientific">Proteinivorax tanatarense</name>
    <dbReference type="NCBI Taxonomy" id="1260629"/>
    <lineage>
        <taxon>Bacteria</taxon>
        <taxon>Bacillati</taxon>
        <taxon>Bacillota</taxon>
        <taxon>Clostridia</taxon>
        <taxon>Eubacteriales</taxon>
        <taxon>Proteinivoracaceae</taxon>
        <taxon>Proteinivorax</taxon>
    </lineage>
</organism>
<dbReference type="SUPFAM" id="SSF111283">
    <property type="entry name" value="Putative modulator of DNA gyrase, PmbA/TldD"/>
    <property type="match status" value="1"/>
</dbReference>
<dbReference type="GO" id="GO:0006508">
    <property type="term" value="P:proteolysis"/>
    <property type="evidence" value="ECO:0007669"/>
    <property type="project" value="InterPro"/>
</dbReference>
<dbReference type="InterPro" id="IPR002510">
    <property type="entry name" value="Metalloprtase-TldD/E_N"/>
</dbReference>
<dbReference type="Pfam" id="PF19289">
    <property type="entry name" value="PmbA_TldD_3rd"/>
    <property type="match status" value="1"/>
</dbReference>
<feature type="domain" description="Metalloprotease TldD/E N-terminal" evidence="2">
    <location>
        <begin position="23"/>
        <end position="86"/>
    </location>
</feature>